<dbReference type="OrthoDB" id="3565340at2759"/>
<evidence type="ECO:0000256" key="1">
    <source>
        <dbReference type="SAM" id="MobiDB-lite"/>
    </source>
</evidence>
<feature type="region of interest" description="Disordered" evidence="1">
    <location>
        <begin position="139"/>
        <end position="173"/>
    </location>
</feature>
<dbReference type="GeneID" id="19461951"/>
<dbReference type="eggNOG" id="ENOG502SNVG">
    <property type="taxonomic scope" value="Eukaryota"/>
</dbReference>
<accession>S3D4H5</accession>
<reference evidence="2 3" key="1">
    <citation type="journal article" date="2013" name="BMC Genomics">
        <title>Genomics-driven discovery of the pneumocandin biosynthetic gene cluster in the fungus Glarea lozoyensis.</title>
        <authorList>
            <person name="Chen L."/>
            <person name="Yue Q."/>
            <person name="Zhang X."/>
            <person name="Xiang M."/>
            <person name="Wang C."/>
            <person name="Li S."/>
            <person name="Che Y."/>
            <person name="Ortiz-Lopez F.J."/>
            <person name="Bills G.F."/>
            <person name="Liu X."/>
            <person name="An Z."/>
        </authorList>
    </citation>
    <scope>NUCLEOTIDE SEQUENCE [LARGE SCALE GENOMIC DNA]</scope>
    <source>
        <strain evidence="3">ATCC 20868 / MF5171</strain>
    </source>
</reference>
<organism evidence="2 3">
    <name type="scientific">Glarea lozoyensis (strain ATCC 20868 / MF5171)</name>
    <dbReference type="NCBI Taxonomy" id="1116229"/>
    <lineage>
        <taxon>Eukaryota</taxon>
        <taxon>Fungi</taxon>
        <taxon>Dikarya</taxon>
        <taxon>Ascomycota</taxon>
        <taxon>Pezizomycotina</taxon>
        <taxon>Leotiomycetes</taxon>
        <taxon>Helotiales</taxon>
        <taxon>Helotiaceae</taxon>
        <taxon>Glarea</taxon>
    </lineage>
</organism>
<evidence type="ECO:0000313" key="3">
    <source>
        <dbReference type="Proteomes" id="UP000016922"/>
    </source>
</evidence>
<protein>
    <submittedName>
        <fullName evidence="2">Uncharacterized protein</fullName>
    </submittedName>
</protein>
<dbReference type="RefSeq" id="XP_008086171.1">
    <property type="nucleotide sequence ID" value="XM_008087980.1"/>
</dbReference>
<dbReference type="HOGENOM" id="CLU_748123_0_0_1"/>
<name>S3D4H5_GLAL2</name>
<dbReference type="EMBL" id="KE145370">
    <property type="protein sequence ID" value="EPE26981.1"/>
    <property type="molecule type" value="Genomic_DNA"/>
</dbReference>
<dbReference type="KEGG" id="glz:GLAREA_02895"/>
<feature type="compositionally biased region" description="Polar residues" evidence="1">
    <location>
        <begin position="159"/>
        <end position="173"/>
    </location>
</feature>
<gene>
    <name evidence="2" type="ORF">GLAREA_02895</name>
</gene>
<evidence type="ECO:0000313" key="2">
    <source>
        <dbReference type="EMBL" id="EPE26981.1"/>
    </source>
</evidence>
<proteinExistence type="predicted"/>
<dbReference type="Proteomes" id="UP000016922">
    <property type="component" value="Unassembled WGS sequence"/>
</dbReference>
<keyword evidence="3" id="KW-1185">Reference proteome</keyword>
<dbReference type="AlphaFoldDB" id="S3D4H5"/>
<sequence>MGQEYPGGYNYGQSYDAAWLGQEPSFSQGESDHNIQLTPPEIRRQSFPVPPPHLDRILPPALDTDSNPIGDIVFSNEPRTKISDSVQTISRNKVLNNPVNDYTILFNSTPEAVLNQEFGEDLRKKGEGGWHSNLLVEDMDSSSTSRDHDTPQEDDNQDCSEVSSDQRNARQTRNLTNNISLANSRCHASQIASLNTSTSSPKISESATSEISAEAFIEDRFAYVLQSARKCGFDSLEAMITTYYVSDFSDNPALANAQRLGRNRQLPGIIAGLRGSIDSWSTWEAQGCKEEVLKFSEQVLLNEYRGNARSHDLRRFLGTLNGLDRKGVPEDEHSRKEHVSKVGKLYQDEVSPSLSLFPISHSPTTHKSLI</sequence>